<dbReference type="Pfam" id="PF02482">
    <property type="entry name" value="Ribosomal_S30AE"/>
    <property type="match status" value="1"/>
</dbReference>
<dbReference type="NCBIfam" id="TIGR00741">
    <property type="entry name" value="yfiA"/>
    <property type="match status" value="1"/>
</dbReference>
<dbReference type="AlphaFoldDB" id="A0AA37HWA4"/>
<dbReference type="Proteomes" id="UP000887043">
    <property type="component" value="Unassembled WGS sequence"/>
</dbReference>
<reference evidence="1" key="1">
    <citation type="submission" date="2021-08" db="EMBL/GenBank/DDBJ databases">
        <title>Prevotella lacticifex sp. nov., isolated from rumen of cow.</title>
        <authorList>
            <person name="Shinkai T."/>
            <person name="Ikeyama N."/>
            <person name="Kumagai M."/>
            <person name="Ohmori H."/>
            <person name="Sakamoto M."/>
            <person name="Ohkuma M."/>
            <person name="Mitsumori M."/>
        </authorList>
    </citation>
    <scope>NUCLEOTIDE SEQUENCE</scope>
    <source>
        <strain evidence="1">DSM 11371</strain>
    </source>
</reference>
<dbReference type="SUPFAM" id="SSF69754">
    <property type="entry name" value="Ribosome binding protein Y (YfiA homologue)"/>
    <property type="match status" value="1"/>
</dbReference>
<dbReference type="InterPro" id="IPR003489">
    <property type="entry name" value="RHF/RaiA"/>
</dbReference>
<gene>
    <name evidence="1" type="ORF">PRRU23_17100</name>
</gene>
<dbReference type="Gene3D" id="3.30.160.100">
    <property type="entry name" value="Ribosome hibernation promotion factor-like"/>
    <property type="match status" value="1"/>
</dbReference>
<accession>A0AA37HWA4</accession>
<protein>
    <submittedName>
        <fullName evidence="1">RNA polymerase subunit sigma-54</fullName>
    </submittedName>
</protein>
<evidence type="ECO:0000313" key="1">
    <source>
        <dbReference type="EMBL" id="GJG28010.1"/>
    </source>
</evidence>
<sequence>MPTLGLNLLKLEVTMEVKIQSIHFDATEKLLAFVDKKVAKLEKTYEDIQKVEVQLKVVKPATVLNKEAGITVTVPGNTLFVEKVCDSFEESVDQAVDALKVQLTKFKEKQRKH</sequence>
<dbReference type="InterPro" id="IPR036567">
    <property type="entry name" value="RHF-like"/>
</dbReference>
<name>A0AA37HWA4_SEGBR</name>
<comment type="caution">
    <text evidence="1">The sequence shown here is derived from an EMBL/GenBank/DDBJ whole genome shotgun (WGS) entry which is preliminary data.</text>
</comment>
<proteinExistence type="predicted"/>
<evidence type="ECO:0000313" key="2">
    <source>
        <dbReference type="Proteomes" id="UP000887043"/>
    </source>
</evidence>
<organism evidence="1 2">
    <name type="scientific">Segatella bryantii</name>
    <name type="common">Prevotella bryantii</name>
    <dbReference type="NCBI Taxonomy" id="77095"/>
    <lineage>
        <taxon>Bacteria</taxon>
        <taxon>Pseudomonadati</taxon>
        <taxon>Bacteroidota</taxon>
        <taxon>Bacteroidia</taxon>
        <taxon>Bacteroidales</taxon>
        <taxon>Prevotellaceae</taxon>
        <taxon>Segatella</taxon>
    </lineage>
</organism>
<dbReference type="EMBL" id="BPTR01000001">
    <property type="protein sequence ID" value="GJG28010.1"/>
    <property type="molecule type" value="Genomic_DNA"/>
</dbReference>